<dbReference type="GO" id="GO:0015421">
    <property type="term" value="F:ABC-type oligopeptide transporter activity"/>
    <property type="evidence" value="ECO:0007669"/>
    <property type="project" value="TreeGrafter"/>
</dbReference>
<dbReference type="PANTHER" id="PTHR43394">
    <property type="entry name" value="ATP-DEPENDENT PERMEASE MDL1, MITOCHONDRIAL"/>
    <property type="match status" value="1"/>
</dbReference>
<dbReference type="GO" id="GO:0005743">
    <property type="term" value="C:mitochondrial inner membrane"/>
    <property type="evidence" value="ECO:0007669"/>
    <property type="project" value="TreeGrafter"/>
</dbReference>
<evidence type="ECO:0000259" key="15">
    <source>
        <dbReference type="PROSITE" id="PS50929"/>
    </source>
</evidence>
<feature type="domain" description="ABC transporter" evidence="14">
    <location>
        <begin position="1123"/>
        <end position="1361"/>
    </location>
</feature>
<dbReference type="SMART" id="SM00382">
    <property type="entry name" value="AAA"/>
    <property type="match status" value="2"/>
</dbReference>
<feature type="transmembrane region" description="Helical" evidence="13">
    <location>
        <begin position="364"/>
        <end position="384"/>
    </location>
</feature>
<dbReference type="PANTHER" id="PTHR43394:SF27">
    <property type="entry name" value="ATP-DEPENDENT TRANSLOCASE ABCB1-LIKE"/>
    <property type="match status" value="1"/>
</dbReference>
<dbReference type="OrthoDB" id="6500128at2759"/>
<feature type="transmembrane region" description="Helical" evidence="13">
    <location>
        <begin position="841"/>
        <end position="867"/>
    </location>
</feature>
<feature type="domain" description="ABC transmembrane type-1" evidence="15">
    <location>
        <begin position="797"/>
        <end position="1088"/>
    </location>
</feature>
<dbReference type="FunFam" id="1.20.1560.10:FF:000046">
    <property type="entry name" value="ATP-binding cassette subfamily B member 11"/>
    <property type="match status" value="1"/>
</dbReference>
<dbReference type="PROSITE" id="PS00211">
    <property type="entry name" value="ABC_TRANSPORTER_1"/>
    <property type="match status" value="2"/>
</dbReference>
<keyword evidence="7" id="KW-0067">ATP-binding</keyword>
<keyword evidence="5" id="KW-0677">Repeat</keyword>
<evidence type="ECO:0000256" key="12">
    <source>
        <dbReference type="SAM" id="MobiDB-lite"/>
    </source>
</evidence>
<keyword evidence="16" id="KW-1185">Reference proteome</keyword>
<dbReference type="SUPFAM" id="SSF52540">
    <property type="entry name" value="P-loop containing nucleoside triphosphate hydrolases"/>
    <property type="match status" value="2"/>
</dbReference>
<evidence type="ECO:0000256" key="8">
    <source>
        <dbReference type="ARBA" id="ARBA00022967"/>
    </source>
</evidence>
<feature type="compositionally biased region" description="Acidic residues" evidence="12">
    <location>
        <begin position="717"/>
        <end position="727"/>
    </location>
</feature>
<feature type="region of interest" description="Disordered" evidence="12">
    <location>
        <begin position="706"/>
        <end position="778"/>
    </location>
</feature>
<name>A0A2R2MPB5_LINAN</name>
<dbReference type="SUPFAM" id="SSF90123">
    <property type="entry name" value="ABC transporter transmembrane region"/>
    <property type="match status" value="2"/>
</dbReference>
<evidence type="ECO:0000256" key="10">
    <source>
        <dbReference type="ARBA" id="ARBA00023136"/>
    </source>
</evidence>
<evidence type="ECO:0000259" key="14">
    <source>
        <dbReference type="PROSITE" id="PS50893"/>
    </source>
</evidence>
<proteinExistence type="inferred from homology"/>
<keyword evidence="10 13" id="KW-0472">Membrane</keyword>
<feature type="transmembrane region" description="Helical" evidence="13">
    <location>
        <begin position="287"/>
        <end position="307"/>
    </location>
</feature>
<accession>A0A2R2MPB5</accession>
<feature type="transmembrane region" description="Helical" evidence="13">
    <location>
        <begin position="186"/>
        <end position="205"/>
    </location>
</feature>
<protein>
    <submittedName>
        <fullName evidence="17">Multidrug resistance protein 1A isoform X2</fullName>
    </submittedName>
</protein>
<dbReference type="GeneID" id="106150733"/>
<feature type="transmembrane region" description="Helical" evidence="13">
    <location>
        <begin position="947"/>
        <end position="966"/>
    </location>
</feature>
<evidence type="ECO:0000256" key="7">
    <source>
        <dbReference type="ARBA" id="ARBA00022840"/>
    </source>
</evidence>
<dbReference type="Gene3D" id="3.40.50.300">
    <property type="entry name" value="P-loop containing nucleotide triphosphate hydrolases"/>
    <property type="match status" value="2"/>
</dbReference>
<feature type="domain" description="ABC transmembrane type-1" evidence="15">
    <location>
        <begin position="93"/>
        <end position="430"/>
    </location>
</feature>
<dbReference type="InParanoid" id="A0A2R2MPB5"/>
<dbReference type="Proteomes" id="UP000085678">
    <property type="component" value="Unplaced"/>
</dbReference>
<evidence type="ECO:0000256" key="5">
    <source>
        <dbReference type="ARBA" id="ARBA00022737"/>
    </source>
</evidence>
<feature type="compositionally biased region" description="Basic and acidic residues" evidence="12">
    <location>
        <begin position="728"/>
        <end position="746"/>
    </location>
</feature>
<feature type="domain" description="ABC transporter" evidence="14">
    <location>
        <begin position="465"/>
        <end position="701"/>
    </location>
</feature>
<keyword evidence="6" id="KW-0547">Nucleotide-binding</keyword>
<dbReference type="FunCoup" id="A0A2R2MPB5">
    <property type="interactions" value="107"/>
</dbReference>
<evidence type="ECO:0000313" key="17">
    <source>
        <dbReference type="RefSeq" id="XP_023932081.1"/>
    </source>
</evidence>
<dbReference type="InterPro" id="IPR017871">
    <property type="entry name" value="ABC_transporter-like_CS"/>
</dbReference>
<feature type="compositionally biased region" description="Basic and acidic residues" evidence="12">
    <location>
        <begin position="54"/>
        <end position="70"/>
    </location>
</feature>
<keyword evidence="4 13" id="KW-0812">Transmembrane</keyword>
<dbReference type="STRING" id="7574.A0A2R2MPB5"/>
<dbReference type="Pfam" id="PF00664">
    <property type="entry name" value="ABC_membrane"/>
    <property type="match status" value="2"/>
</dbReference>
<dbReference type="InterPro" id="IPR036640">
    <property type="entry name" value="ABC1_TM_sf"/>
</dbReference>
<reference evidence="17" key="1">
    <citation type="submission" date="2025-08" db="UniProtKB">
        <authorList>
            <consortium name="RefSeq"/>
        </authorList>
    </citation>
    <scope>IDENTIFICATION</scope>
    <source>
        <tissue evidence="17">Gonads</tissue>
    </source>
</reference>
<dbReference type="GO" id="GO:0005524">
    <property type="term" value="F:ATP binding"/>
    <property type="evidence" value="ECO:0007669"/>
    <property type="project" value="UniProtKB-KW"/>
</dbReference>
<dbReference type="PROSITE" id="PS50929">
    <property type="entry name" value="ABC_TM1F"/>
    <property type="match status" value="2"/>
</dbReference>
<evidence type="ECO:0000256" key="9">
    <source>
        <dbReference type="ARBA" id="ARBA00022989"/>
    </source>
</evidence>
<evidence type="ECO:0000256" key="3">
    <source>
        <dbReference type="ARBA" id="ARBA00022448"/>
    </source>
</evidence>
<feature type="compositionally biased region" description="Basic and acidic residues" evidence="12">
    <location>
        <begin position="759"/>
        <end position="769"/>
    </location>
</feature>
<keyword evidence="11" id="KW-0325">Glycoprotein</keyword>
<dbReference type="InterPro" id="IPR003439">
    <property type="entry name" value="ABC_transporter-like_ATP-bd"/>
</dbReference>
<dbReference type="Pfam" id="PF00005">
    <property type="entry name" value="ABC_tran"/>
    <property type="match status" value="2"/>
</dbReference>
<dbReference type="FunFam" id="3.40.50.300:FF:000479">
    <property type="entry name" value="Multidrug resistance protein 1A"/>
    <property type="match status" value="2"/>
</dbReference>
<evidence type="ECO:0000313" key="16">
    <source>
        <dbReference type="Proteomes" id="UP000085678"/>
    </source>
</evidence>
<dbReference type="RefSeq" id="XP_023932081.1">
    <property type="nucleotide sequence ID" value="XM_024076313.1"/>
</dbReference>
<evidence type="ECO:0000256" key="4">
    <source>
        <dbReference type="ARBA" id="ARBA00022692"/>
    </source>
</evidence>
<feature type="region of interest" description="Disordered" evidence="12">
    <location>
        <begin position="1"/>
        <end position="70"/>
    </location>
</feature>
<dbReference type="CDD" id="cd18577">
    <property type="entry name" value="ABC_6TM_Pgp_ABCB1_D1_like"/>
    <property type="match status" value="1"/>
</dbReference>
<feature type="transmembrane region" description="Helical" evidence="13">
    <location>
        <begin position="1025"/>
        <end position="1045"/>
    </location>
</feature>
<dbReference type="CDD" id="cd03249">
    <property type="entry name" value="ABC_MTABC3_MDL1_MDL2"/>
    <property type="match status" value="2"/>
</dbReference>
<sequence length="1368" mass="150566">MEGTYRVRQQSDDVEGNQPDQTSSTGVVVIGMENGGQTRGEGKRSISGSANKVSPEDPKEEKDEKKKEEPEKMVGVFEIFRFASGFDYFLMSIGSLAAIIHGLALPLMIVVFGDMIDSFVGDGSVVTRALQACADNAAANNITTQSSVTYNEEYFRKNPQVLEGCCQLINATGCTSSNILDQMTTFALYYVGIGVGVMVFSYLEYSMWTWSSERQAHTIRLAFFRSVLHQEIGWFDTHEPGELNTRMSDDISKIAAGINEKLGQFFQGIAAALASLILAFVKGWLLTLVVLAVSPLIILASGIMTYLTTQMTSNELTAYAKAGSVAEEVLGAIRTVVAFGGQDKECDRYNNNLEDAKKSGIKKALTTGAGMGFTWMIIFGAYALGFGYGAHLVRTDTTYTVGNMMLVFFAVIIAAFSLGNATPTLANFGTARGAAYVIYRIIDKVPEINSDSEEGMRPDSVRGEIEFKNIHFKYPSRPDVKVLDGFNLTATRGQTVALVGSSGCGKSTCIQLLQRFYDPEEGQVFLDGVDIKDLNIKWLRNHIGVVSQEPVLFATTIAENIRYGRDGVTQEEIEKAAKEANAHDFISQLPDQYETLVGERGAQLSGGQKQRIAISRALVRDPKILLLDEATSALDTESEGIVQAALDKVRQGRTTLVIAHRLSTIRTADIIVGLEKGVAVEQGTHDELMSKQGVYYTLVTMQSQKKDQESDVQAAVEESDEDEEEVIPETKKSELDRSLSHRDSQRKFNRMTSVASVKSEAKEGEKKEKEEEEEEKLPDPPMKRIFRLNAPEWFYILIGCFSALINGGIQPAFAIIFAEFLGVFVEYPTETHADKQAETTFLYSMILLGLGVLSAIAMICQVFFFAVSGENLTLRLRQLAFRAMLRQDIAYFDDHKNSTGALTTRLATETSAVQGATGARLGTIAQSIANMGTGVVIAFIFSWELTLLIFAFLPFIAIGGALEMRIMQGAIIRDRAALENAGKTAVEAIENMRTVASLTKEEKFYQLYKEKLDAPFKTSTRQAHLTGLTFGFTQGVLFFAYAAAFKFGAFLIDDGRRNFEDIMKVFSAVVFGAMALGQASSFAPDYNKAKIAASKIFLLFDREPEIDSYSTEGEEPASFQGDIEFKDTHFNYPSRPNVKVLRGLDVQVGAGQRLALVGSSGCGKSTTIQLLERFYDPLSGNVLLDKRDTRSLNISWMRKQMGIVSQEPILFDCSIKDNICYGDNSRQPEMAEVIEAARNANIHSFIESLPDGYDTNVGDKGTQLSGGQKQRVAIARALLRNPKILLLDEATSALDTESEKVVQEALDRAQEGRTSIVIAHRLSTIQNADMIAVIHHGKVREIGKHADLLAKKGLYFKLVNHQLHDHTE</sequence>
<dbReference type="InterPro" id="IPR027417">
    <property type="entry name" value="P-loop_NTPase"/>
</dbReference>
<dbReference type="GO" id="GO:0016887">
    <property type="term" value="F:ATP hydrolysis activity"/>
    <property type="evidence" value="ECO:0007669"/>
    <property type="project" value="InterPro"/>
</dbReference>
<evidence type="ECO:0000256" key="11">
    <source>
        <dbReference type="ARBA" id="ARBA00023180"/>
    </source>
</evidence>
<dbReference type="Gene3D" id="1.20.1560.10">
    <property type="entry name" value="ABC transporter type 1, transmembrane domain"/>
    <property type="match status" value="1"/>
</dbReference>
<feature type="transmembrane region" description="Helical" evidence="13">
    <location>
        <begin position="1065"/>
        <end position="1083"/>
    </location>
</feature>
<comment type="subcellular location">
    <subcellularLocation>
        <location evidence="1">Membrane</location>
        <topology evidence="1">Multi-pass membrane protein</topology>
    </subcellularLocation>
</comment>
<feature type="transmembrane region" description="Helical" evidence="13">
    <location>
        <begin position="793"/>
        <end position="821"/>
    </location>
</feature>
<gene>
    <name evidence="17" type="primary">LOC106150733</name>
</gene>
<evidence type="ECO:0000256" key="13">
    <source>
        <dbReference type="SAM" id="Phobius"/>
    </source>
</evidence>
<feature type="transmembrane region" description="Helical" evidence="13">
    <location>
        <begin position="262"/>
        <end position="281"/>
    </location>
</feature>
<evidence type="ECO:0000256" key="1">
    <source>
        <dbReference type="ARBA" id="ARBA00004141"/>
    </source>
</evidence>
<evidence type="ECO:0000256" key="6">
    <source>
        <dbReference type="ARBA" id="ARBA00022741"/>
    </source>
</evidence>
<dbReference type="InterPro" id="IPR011527">
    <property type="entry name" value="ABC1_TM_dom"/>
</dbReference>
<keyword evidence="8" id="KW-1278">Translocase</keyword>
<dbReference type="PROSITE" id="PS50893">
    <property type="entry name" value="ABC_TRANSPORTER_2"/>
    <property type="match status" value="2"/>
</dbReference>
<keyword evidence="3" id="KW-0813">Transport</keyword>
<dbReference type="CDD" id="cd18578">
    <property type="entry name" value="ABC_6TM_Pgp_ABCB1_D2_like"/>
    <property type="match status" value="1"/>
</dbReference>
<organism evidence="16 17">
    <name type="scientific">Lingula anatina</name>
    <name type="common">Brachiopod</name>
    <name type="synonym">Lingula unguis</name>
    <dbReference type="NCBI Taxonomy" id="7574"/>
    <lineage>
        <taxon>Eukaryota</taxon>
        <taxon>Metazoa</taxon>
        <taxon>Spiralia</taxon>
        <taxon>Lophotrochozoa</taxon>
        <taxon>Brachiopoda</taxon>
        <taxon>Linguliformea</taxon>
        <taxon>Lingulata</taxon>
        <taxon>Lingulida</taxon>
        <taxon>Linguloidea</taxon>
        <taxon>Lingulidae</taxon>
        <taxon>Lingula</taxon>
    </lineage>
</organism>
<feature type="transmembrane region" description="Helical" evidence="13">
    <location>
        <begin position="404"/>
        <end position="422"/>
    </location>
</feature>
<dbReference type="GO" id="GO:0090374">
    <property type="term" value="P:oligopeptide export from mitochondrion"/>
    <property type="evidence" value="ECO:0007669"/>
    <property type="project" value="TreeGrafter"/>
</dbReference>
<keyword evidence="9 13" id="KW-1133">Transmembrane helix</keyword>
<comment type="similarity">
    <text evidence="2">Belongs to the ABC transporter superfamily. ABCB family. Multidrug resistance exporter (TC 3.A.1.201) subfamily.</text>
</comment>
<dbReference type="InterPro" id="IPR003593">
    <property type="entry name" value="AAA+_ATPase"/>
</dbReference>
<dbReference type="InterPro" id="IPR039421">
    <property type="entry name" value="Type_1_exporter"/>
</dbReference>
<evidence type="ECO:0000256" key="2">
    <source>
        <dbReference type="ARBA" id="ARBA00007577"/>
    </source>
</evidence>
<feature type="transmembrane region" description="Helical" evidence="13">
    <location>
        <begin position="88"/>
        <end position="112"/>
    </location>
</feature>